<dbReference type="InterPro" id="IPR036726">
    <property type="entry name" value="GTP1_OBG_dom_sf"/>
</dbReference>
<evidence type="ECO:0000259" key="10">
    <source>
        <dbReference type="PROSITE" id="PS51881"/>
    </source>
</evidence>
<dbReference type="GO" id="GO:0005525">
    <property type="term" value="F:GTP binding"/>
    <property type="evidence" value="ECO:0007669"/>
    <property type="project" value="UniProtKB-KW"/>
</dbReference>
<dbReference type="CDD" id="cd01898">
    <property type="entry name" value="Obg"/>
    <property type="match status" value="1"/>
</dbReference>
<evidence type="ECO:0000259" key="9">
    <source>
        <dbReference type="PROSITE" id="PS51710"/>
    </source>
</evidence>
<accession>C6LC71</accession>
<feature type="domain" description="OCT" evidence="10">
    <location>
        <begin position="260"/>
        <end position="340"/>
    </location>
</feature>
<evidence type="ECO:0000259" key="11">
    <source>
        <dbReference type="PROSITE" id="PS51883"/>
    </source>
</evidence>
<dbReference type="NCBIfam" id="TIGR02729">
    <property type="entry name" value="Obg_CgtA"/>
    <property type="match status" value="1"/>
</dbReference>
<dbReference type="Pfam" id="PF01926">
    <property type="entry name" value="MMR_HSR1"/>
    <property type="match status" value="1"/>
</dbReference>
<dbReference type="NCBIfam" id="NF008955">
    <property type="entry name" value="PRK12297.1"/>
    <property type="match status" value="1"/>
</dbReference>
<evidence type="ECO:0000256" key="6">
    <source>
        <dbReference type="ARBA" id="ARBA00022801"/>
    </source>
</evidence>
<dbReference type="NCBIfam" id="TIGR00231">
    <property type="entry name" value="small_GTP"/>
    <property type="match status" value="1"/>
</dbReference>
<dbReference type="SUPFAM" id="SSF102741">
    <property type="entry name" value="Obg GTP-binding protein C-terminal domain"/>
    <property type="match status" value="1"/>
</dbReference>
<organism evidence="12 13">
    <name type="scientific">Marvinbryantia formatexigens DSM 14469</name>
    <dbReference type="NCBI Taxonomy" id="478749"/>
    <lineage>
        <taxon>Bacteria</taxon>
        <taxon>Bacillati</taxon>
        <taxon>Bacillota</taxon>
        <taxon>Clostridia</taxon>
        <taxon>Lachnospirales</taxon>
        <taxon>Lachnospiraceae</taxon>
        <taxon>Marvinbryantia</taxon>
    </lineage>
</organism>
<dbReference type="EMBL" id="ACCL02000005">
    <property type="protein sequence ID" value="EET61535.1"/>
    <property type="molecule type" value="Genomic_DNA"/>
</dbReference>
<dbReference type="PANTHER" id="PTHR11702:SF31">
    <property type="entry name" value="MITOCHONDRIAL RIBOSOME-ASSOCIATED GTPASE 2"/>
    <property type="match status" value="1"/>
</dbReference>
<dbReference type="Pfam" id="PF09269">
    <property type="entry name" value="DUF1967"/>
    <property type="match status" value="1"/>
</dbReference>
<feature type="domain" description="OBG-type G" evidence="9">
    <location>
        <begin position="70"/>
        <end position="242"/>
    </location>
</feature>
<keyword evidence="7" id="KW-0460">Magnesium</keyword>
<dbReference type="GO" id="GO:0003924">
    <property type="term" value="F:GTPase activity"/>
    <property type="evidence" value="ECO:0007669"/>
    <property type="project" value="InterPro"/>
</dbReference>
<proteinExistence type="inferred from homology"/>
<dbReference type="GO" id="GO:0042254">
    <property type="term" value="P:ribosome biogenesis"/>
    <property type="evidence" value="ECO:0007669"/>
    <property type="project" value="UniProtKB-UniRule"/>
</dbReference>
<evidence type="ECO:0000256" key="3">
    <source>
        <dbReference type="ARBA" id="ARBA00022490"/>
    </source>
</evidence>
<evidence type="ECO:0000313" key="13">
    <source>
        <dbReference type="Proteomes" id="UP000005561"/>
    </source>
</evidence>
<comment type="cofactor">
    <cofactor evidence="1">
        <name>Mg(2+)</name>
        <dbReference type="ChEBI" id="CHEBI:18420"/>
    </cofactor>
</comment>
<dbReference type="InterPro" id="IPR036346">
    <property type="entry name" value="GTP-bd_prot_GTP1/OBG_C_sf"/>
</dbReference>
<dbReference type="PRINTS" id="PR00326">
    <property type="entry name" value="GTP1OBG"/>
</dbReference>
<protein>
    <submittedName>
        <fullName evidence="12">Obg family GTPase CgtA</fullName>
    </submittedName>
</protein>
<sequence length="340" mass="37614">PEGTVIKEAESGKVIADMSGDNLRQVILKGGKGGLGNMNFATPTMQVPKYAQPGKPARELEVTLELKVIADVGLIGFPNVGKSTLLSRVTNARPKIANYHFTTLSPNLGVVDLEGKGFVIADIPGLIEGASEGAGLGHEFLRHIERTRVMIHLVDAASTEGRDPVDDVYKINHELRAYNAELAGRPQVIAANKVDAIYTEGEDPVKRLRDEFEPQGIKVFPISAVSGQGLKELLYYVRTLLDELPQETITFGQEFFPEEMFLDENLPFTVEKSTEEEHTFLVEGPRIEKMLGYTNLESEKGFLFFQKFLKDTGILDALEEAGIEEGDTVRMYGLAFDYYK</sequence>
<dbReference type="InterPro" id="IPR014100">
    <property type="entry name" value="GTP-bd_Obg/CgtA"/>
</dbReference>
<dbReference type="InterPro" id="IPR015349">
    <property type="entry name" value="OCT_dom"/>
</dbReference>
<dbReference type="InterPro" id="IPR006074">
    <property type="entry name" value="GTP1-OBG_CS"/>
</dbReference>
<keyword evidence="6" id="KW-0378">Hydrolase</keyword>
<comment type="similarity">
    <text evidence="2">Belongs to the TRAFAC class OBG-HflX-like GTPase superfamily. OBG GTPase family.</text>
</comment>
<keyword evidence="13" id="KW-1185">Reference proteome</keyword>
<dbReference type="PROSITE" id="PS00905">
    <property type="entry name" value="GTP1_OBG"/>
    <property type="match status" value="1"/>
</dbReference>
<keyword evidence="5" id="KW-0547">Nucleotide-binding</keyword>
<dbReference type="InterPro" id="IPR045086">
    <property type="entry name" value="OBG_GTPase"/>
</dbReference>
<comment type="caution">
    <text evidence="12">The sequence shown here is derived from an EMBL/GenBank/DDBJ whole genome shotgun (WGS) entry which is preliminary data.</text>
</comment>
<dbReference type="InterPro" id="IPR005225">
    <property type="entry name" value="Small_GTP-bd"/>
</dbReference>
<dbReference type="Gene3D" id="3.40.50.300">
    <property type="entry name" value="P-loop containing nucleotide triphosphate hydrolases"/>
    <property type="match status" value="1"/>
</dbReference>
<evidence type="ECO:0000256" key="2">
    <source>
        <dbReference type="ARBA" id="ARBA00007699"/>
    </source>
</evidence>
<reference evidence="12" key="1">
    <citation type="submission" date="2009-07" db="EMBL/GenBank/DDBJ databases">
        <authorList>
            <person name="Weinstock G."/>
            <person name="Sodergren E."/>
            <person name="Clifton S."/>
            <person name="Fulton L."/>
            <person name="Fulton B."/>
            <person name="Courtney L."/>
            <person name="Fronick C."/>
            <person name="Harrison M."/>
            <person name="Strong C."/>
            <person name="Farmer C."/>
            <person name="Delahaunty K."/>
            <person name="Markovic C."/>
            <person name="Hall O."/>
            <person name="Minx P."/>
            <person name="Tomlinson C."/>
            <person name="Mitreva M."/>
            <person name="Nelson J."/>
            <person name="Hou S."/>
            <person name="Wollam A."/>
            <person name="Pepin K.H."/>
            <person name="Johnson M."/>
            <person name="Bhonagiri V."/>
            <person name="Nash W.E."/>
            <person name="Warren W."/>
            <person name="Chinwalla A."/>
            <person name="Mardis E.R."/>
            <person name="Wilson R.K."/>
        </authorList>
    </citation>
    <scope>NUCLEOTIDE SEQUENCE [LARGE SCALE GENOMIC DNA]</scope>
    <source>
        <strain evidence="12">DSM 14469</strain>
    </source>
</reference>
<keyword evidence="8" id="KW-0342">GTP-binding</keyword>
<evidence type="ECO:0000256" key="8">
    <source>
        <dbReference type="ARBA" id="ARBA00023134"/>
    </source>
</evidence>
<dbReference type="Pfam" id="PF01018">
    <property type="entry name" value="GTP1_OBG"/>
    <property type="match status" value="1"/>
</dbReference>
<dbReference type="Proteomes" id="UP000005561">
    <property type="component" value="Unassembled WGS sequence"/>
</dbReference>
<evidence type="ECO:0000256" key="5">
    <source>
        <dbReference type="ARBA" id="ARBA00022741"/>
    </source>
</evidence>
<dbReference type="NCBIfam" id="TIGR03595">
    <property type="entry name" value="Obg_CgtA_exten"/>
    <property type="match status" value="1"/>
</dbReference>
<dbReference type="GO" id="GO:0000287">
    <property type="term" value="F:magnesium ion binding"/>
    <property type="evidence" value="ECO:0007669"/>
    <property type="project" value="InterPro"/>
</dbReference>
<dbReference type="AlphaFoldDB" id="C6LC71"/>
<feature type="non-terminal residue" evidence="12">
    <location>
        <position position="1"/>
    </location>
</feature>
<dbReference type="PANTHER" id="PTHR11702">
    <property type="entry name" value="DEVELOPMENTALLY REGULATED GTP-BINDING PROTEIN-RELATED"/>
    <property type="match status" value="1"/>
</dbReference>
<dbReference type="InterPro" id="IPR027417">
    <property type="entry name" value="P-loop_NTPase"/>
</dbReference>
<keyword evidence="4" id="KW-0479">Metal-binding</keyword>
<keyword evidence="3" id="KW-0963">Cytoplasm</keyword>
<evidence type="ECO:0000256" key="7">
    <source>
        <dbReference type="ARBA" id="ARBA00022842"/>
    </source>
</evidence>
<dbReference type="InterPro" id="IPR006169">
    <property type="entry name" value="GTP1_OBG_dom"/>
</dbReference>
<dbReference type="SUPFAM" id="SSF82051">
    <property type="entry name" value="Obg GTP-binding protein N-terminal domain"/>
    <property type="match status" value="1"/>
</dbReference>
<dbReference type="OrthoDB" id="9807318at2"/>
<dbReference type="PROSITE" id="PS51883">
    <property type="entry name" value="OBG"/>
    <property type="match status" value="1"/>
</dbReference>
<name>C6LC71_9FIRM</name>
<evidence type="ECO:0000256" key="4">
    <source>
        <dbReference type="ARBA" id="ARBA00022723"/>
    </source>
</evidence>
<dbReference type="SUPFAM" id="SSF52540">
    <property type="entry name" value="P-loop containing nucleoside triphosphate hydrolases"/>
    <property type="match status" value="1"/>
</dbReference>
<dbReference type="PROSITE" id="PS51710">
    <property type="entry name" value="G_OBG"/>
    <property type="match status" value="1"/>
</dbReference>
<dbReference type="Gene3D" id="2.70.210.12">
    <property type="entry name" value="GTP1/OBG domain"/>
    <property type="match status" value="1"/>
</dbReference>
<dbReference type="Gene3D" id="3.30.300.350">
    <property type="entry name" value="GTP-binding protein OBG, C-terminal domain"/>
    <property type="match status" value="1"/>
</dbReference>
<dbReference type="PROSITE" id="PS51881">
    <property type="entry name" value="OCT"/>
    <property type="match status" value="1"/>
</dbReference>
<gene>
    <name evidence="12" type="primary">cgtA</name>
    <name evidence="12" type="ORF">BRYFOR_06218</name>
</gene>
<evidence type="ECO:0000256" key="1">
    <source>
        <dbReference type="ARBA" id="ARBA00001946"/>
    </source>
</evidence>
<dbReference type="InterPro" id="IPR031167">
    <property type="entry name" value="G_OBG"/>
</dbReference>
<dbReference type="eggNOG" id="COG0536">
    <property type="taxonomic scope" value="Bacteria"/>
</dbReference>
<dbReference type="InterPro" id="IPR006073">
    <property type="entry name" value="GTP-bd"/>
</dbReference>
<evidence type="ECO:0000313" key="12">
    <source>
        <dbReference type="EMBL" id="EET61535.1"/>
    </source>
</evidence>
<dbReference type="STRING" id="168384.SAMN05660368_00231"/>
<feature type="domain" description="Obg" evidence="11">
    <location>
        <begin position="1"/>
        <end position="69"/>
    </location>
</feature>
<dbReference type="RefSeq" id="WP_006861013.1">
    <property type="nucleotide sequence ID" value="NZ_ACCL02000005.1"/>
</dbReference>